<accession>A0A844PXM3</accession>
<name>A0A844PXM3_KLEPN</name>
<geneLocation type="plasmid" evidence="1">
    <name>unnamed1</name>
</geneLocation>
<proteinExistence type="predicted"/>
<dbReference type="RefSeq" id="WP_040203299.1">
    <property type="nucleotide sequence ID" value="NZ_CP110937.1"/>
</dbReference>
<dbReference type="AlphaFoldDB" id="A0A844PXM3"/>
<evidence type="ECO:0000313" key="1">
    <source>
        <dbReference type="EMBL" id="MUT86561.1"/>
    </source>
</evidence>
<comment type="caution">
    <text evidence="1">The sequence shown here is derived from an EMBL/GenBank/DDBJ whole genome shotgun (WGS) entry which is preliminary data.</text>
</comment>
<dbReference type="EMBL" id="WNWP01000019">
    <property type="protein sequence ID" value="MUT86561.1"/>
    <property type="molecule type" value="Genomic_DNA"/>
</dbReference>
<reference evidence="1" key="1">
    <citation type="submission" date="2019-11" db="EMBL/GenBank/DDBJ databases">
        <title>Ceftazidime-avibactam resistant K. pneumoniae.</title>
        <authorList>
            <person name="Di Pilato V."/>
            <person name="Viaggi V."/>
            <person name="Antonelli A."/>
            <person name="Principe L."/>
            <person name="Giani T."/>
            <person name="Luzzaro F."/>
            <person name="Rossolini G.M."/>
        </authorList>
    </citation>
    <scope>NUCLEOTIDE SEQUENCE [LARGE SCALE GENOMIC DNA]</scope>
    <source>
        <strain evidence="1">LC-1825/18</strain>
        <plasmid evidence="1">unnamed1</plasmid>
    </source>
</reference>
<organism evidence="1">
    <name type="scientific">Klebsiella pneumoniae subsp. pneumoniae</name>
    <dbReference type="NCBI Taxonomy" id="72407"/>
    <lineage>
        <taxon>Bacteria</taxon>
        <taxon>Pseudomonadati</taxon>
        <taxon>Pseudomonadota</taxon>
        <taxon>Gammaproteobacteria</taxon>
        <taxon>Enterobacterales</taxon>
        <taxon>Enterobacteriaceae</taxon>
        <taxon>Klebsiella/Raoultella group</taxon>
        <taxon>Klebsiella</taxon>
        <taxon>Klebsiella pneumoniae complex</taxon>
    </lineage>
</organism>
<keyword evidence="1" id="KW-0614">Plasmid</keyword>
<sequence>MAYPTNVVALVESDFLANARELMKDREKAFSLYEWSLKCLHTGEHKDLIEQLLGELINEVFALQVQLHGRQNDQSKKVSK</sequence>
<protein>
    <submittedName>
        <fullName evidence="1">Uncharacterized protein</fullName>
    </submittedName>
</protein>
<gene>
    <name evidence="1" type="ORF">GLO21_20890</name>
</gene>